<evidence type="ECO:0000313" key="2">
    <source>
        <dbReference type="Proteomes" id="UP001148737"/>
    </source>
</evidence>
<gene>
    <name evidence="1" type="ORF">NLG97_g10713</name>
</gene>
<organism evidence="1 2">
    <name type="scientific">Lecanicillium saksenae</name>
    <dbReference type="NCBI Taxonomy" id="468837"/>
    <lineage>
        <taxon>Eukaryota</taxon>
        <taxon>Fungi</taxon>
        <taxon>Dikarya</taxon>
        <taxon>Ascomycota</taxon>
        <taxon>Pezizomycotina</taxon>
        <taxon>Sordariomycetes</taxon>
        <taxon>Hypocreomycetidae</taxon>
        <taxon>Hypocreales</taxon>
        <taxon>Cordycipitaceae</taxon>
        <taxon>Lecanicillium</taxon>
    </lineage>
</organism>
<evidence type="ECO:0000313" key="1">
    <source>
        <dbReference type="EMBL" id="KAJ3472793.1"/>
    </source>
</evidence>
<protein>
    <submittedName>
        <fullName evidence="1">Uncharacterized protein</fullName>
    </submittedName>
</protein>
<accession>A0ACC1QFM0</accession>
<sequence length="519" mass="56544">MENPAMDAIVHDGSDLSAEKIATLVAIERTGASMSMIAISMIALSYLIYPKLRTTPNTFLLFASIANAGASIASMIGYDGLMQGDESSLCQGQAFIFEWFMQADPWWSCAMACNVFLVFFCNVDPTTFPRYIWVYCIVCFGGPLIPAIALISIKDRSRGPVFGDATLWCWIGPNWSLVRLYAYYIPIWICIFFSIIIYIAVGLDKNGGLPSIQMTDVEDSAEEIYPHRVEYYGTAVTEVHVESDVSPCDDHGHLIHQPPTHIATISTSDNNMIETTQTLHTIEPVTRISVSVAPRSNKTSFSHQLGKLKRTAASRLRRLDPVKMAYLRTSFIFGFAVLVTWIPSSVNRLYSIANNGHINFQLSAVSGTVLPLQGILQHQSGLSSPESTAGRIGAADPAATANQLKNLYFTFLFDVAFQSLLIDGLTLSSVNTLLDSLGDSSINRLVALEQVKPAALDAVRRQQRVGNLRDRLAGHVTLDVRDLAKDDLAGGVVREGSGSQADARQAGAGLLGGLVARMP</sequence>
<reference evidence="1" key="1">
    <citation type="submission" date="2022-07" db="EMBL/GenBank/DDBJ databases">
        <title>Genome Sequence of Lecanicillium saksenae.</title>
        <authorList>
            <person name="Buettner E."/>
        </authorList>
    </citation>
    <scope>NUCLEOTIDE SEQUENCE</scope>
    <source>
        <strain evidence="1">VT-O1</strain>
    </source>
</reference>
<proteinExistence type="predicted"/>
<comment type="caution">
    <text evidence="1">The sequence shown here is derived from an EMBL/GenBank/DDBJ whole genome shotgun (WGS) entry which is preliminary data.</text>
</comment>
<dbReference type="EMBL" id="JANAKD010002850">
    <property type="protein sequence ID" value="KAJ3472793.1"/>
    <property type="molecule type" value="Genomic_DNA"/>
</dbReference>
<keyword evidence="2" id="KW-1185">Reference proteome</keyword>
<name>A0ACC1QFM0_9HYPO</name>
<dbReference type="Proteomes" id="UP001148737">
    <property type="component" value="Unassembled WGS sequence"/>
</dbReference>